<evidence type="ECO:0000313" key="5">
    <source>
        <dbReference type="Proteomes" id="UP001161017"/>
    </source>
</evidence>
<protein>
    <recommendedName>
        <fullName evidence="3">Glycosyl transferase family 25 domain-containing protein</fullName>
    </recommendedName>
</protein>
<keyword evidence="2" id="KW-0472">Membrane</keyword>
<dbReference type="EMBL" id="JAPUFD010000025">
    <property type="protein sequence ID" value="MDI1493288.1"/>
    <property type="molecule type" value="Genomic_DNA"/>
</dbReference>
<keyword evidence="5" id="KW-1185">Reference proteome</keyword>
<dbReference type="AlphaFoldDB" id="A0AA43QVD9"/>
<dbReference type="CDD" id="cd06532">
    <property type="entry name" value="Glyco_transf_25"/>
    <property type="match status" value="1"/>
</dbReference>
<comment type="caution">
    <text evidence="4">The sequence shown here is derived from an EMBL/GenBank/DDBJ whole genome shotgun (WGS) entry which is preliminary data.</text>
</comment>
<keyword evidence="2" id="KW-0812">Transmembrane</keyword>
<feature type="region of interest" description="Disordered" evidence="1">
    <location>
        <begin position="330"/>
        <end position="353"/>
    </location>
</feature>
<reference evidence="4" key="1">
    <citation type="journal article" date="2023" name="Genome Biol. Evol.">
        <title>First Whole Genome Sequence and Flow Cytometry Genome Size Data for the Lichen-Forming Fungus Ramalina farinacea (Ascomycota).</title>
        <authorList>
            <person name="Llewellyn T."/>
            <person name="Mian S."/>
            <person name="Hill R."/>
            <person name="Leitch I.J."/>
            <person name="Gaya E."/>
        </authorList>
    </citation>
    <scope>NUCLEOTIDE SEQUENCE</scope>
    <source>
        <strain evidence="4">LIQ254RAFAR</strain>
    </source>
</reference>
<evidence type="ECO:0000259" key="3">
    <source>
        <dbReference type="Pfam" id="PF01755"/>
    </source>
</evidence>
<evidence type="ECO:0000313" key="4">
    <source>
        <dbReference type="EMBL" id="MDI1493288.1"/>
    </source>
</evidence>
<sequence>MIALAAQRASTFTKAFPLLRDRRSFQYLLIIFAFLIFLFFTWSHLLPQSFPRLSQQKSSAEILGAISNGTLGFQEVFALALPDRRDRSQPLIHAATATNINVTVLNAVRDKEIPEETWPQSWNAGSHQVGELGCLVSHVRTWNKIISHNINTALILESDADWDLRLRSQLAQLPPAIDAIVDFPFYMPSLRSSKPSDKLLDNPSSVTQVEPYGLNWDIIWMGHCGSNAEGQARIYSYNDTTAPQAEKEFFFDVGLFGDQHKYGTRGVFQFARTTCSTGYAISNRGAHKLVKYFQETNENLDIELSRACSSHADMTCLGVWPQFFTNAPSASSIDHSGEGDTAPGSTDGEGVQYKPGPALQFSARVNAFGIMDDGWGPEDWVPEWDTMWGDDNGTWAMLPLNKTYLIERGEMTI</sequence>
<feature type="transmembrane region" description="Helical" evidence="2">
    <location>
        <begin position="27"/>
        <end position="46"/>
    </location>
</feature>
<evidence type="ECO:0000256" key="2">
    <source>
        <dbReference type="SAM" id="Phobius"/>
    </source>
</evidence>
<accession>A0AA43QVD9</accession>
<dbReference type="Pfam" id="PF01755">
    <property type="entry name" value="Glyco_transf_25"/>
    <property type="match status" value="1"/>
</dbReference>
<evidence type="ECO:0000256" key="1">
    <source>
        <dbReference type="SAM" id="MobiDB-lite"/>
    </source>
</evidence>
<name>A0AA43QVD9_9LECA</name>
<gene>
    <name evidence="4" type="ORF">OHK93_005076</name>
</gene>
<organism evidence="4 5">
    <name type="scientific">Ramalina farinacea</name>
    <dbReference type="NCBI Taxonomy" id="258253"/>
    <lineage>
        <taxon>Eukaryota</taxon>
        <taxon>Fungi</taxon>
        <taxon>Dikarya</taxon>
        <taxon>Ascomycota</taxon>
        <taxon>Pezizomycotina</taxon>
        <taxon>Lecanoromycetes</taxon>
        <taxon>OSLEUM clade</taxon>
        <taxon>Lecanoromycetidae</taxon>
        <taxon>Lecanorales</taxon>
        <taxon>Lecanorineae</taxon>
        <taxon>Ramalinaceae</taxon>
        <taxon>Ramalina</taxon>
    </lineage>
</organism>
<keyword evidence="2" id="KW-1133">Transmembrane helix</keyword>
<proteinExistence type="predicted"/>
<dbReference type="InterPro" id="IPR002654">
    <property type="entry name" value="Glyco_trans_25"/>
</dbReference>
<dbReference type="Proteomes" id="UP001161017">
    <property type="component" value="Unassembled WGS sequence"/>
</dbReference>
<feature type="domain" description="Glycosyl transferase family 25" evidence="3">
    <location>
        <begin position="75"/>
        <end position="166"/>
    </location>
</feature>